<evidence type="ECO:0000313" key="4">
    <source>
        <dbReference type="Proteomes" id="UP001138500"/>
    </source>
</evidence>
<organism evidence="3 4">
    <name type="scientific">Teratosphaeria destructans</name>
    <dbReference type="NCBI Taxonomy" id="418781"/>
    <lineage>
        <taxon>Eukaryota</taxon>
        <taxon>Fungi</taxon>
        <taxon>Dikarya</taxon>
        <taxon>Ascomycota</taxon>
        <taxon>Pezizomycotina</taxon>
        <taxon>Dothideomycetes</taxon>
        <taxon>Dothideomycetidae</taxon>
        <taxon>Mycosphaerellales</taxon>
        <taxon>Teratosphaeriaceae</taxon>
        <taxon>Teratosphaeria</taxon>
    </lineage>
</organism>
<dbReference type="OrthoDB" id="2322499at2759"/>
<feature type="region of interest" description="Disordered" evidence="1">
    <location>
        <begin position="1240"/>
        <end position="1270"/>
    </location>
</feature>
<reference evidence="3 4" key="2">
    <citation type="journal article" date="2021" name="Curr. Genet.">
        <title>Genetic response to nitrogen starvation in the aggressive Eucalyptus foliar pathogen Teratosphaeria destructans.</title>
        <authorList>
            <person name="Havenga M."/>
            <person name="Wingfield B.D."/>
            <person name="Wingfield M.J."/>
            <person name="Dreyer L.L."/>
            <person name="Roets F."/>
            <person name="Aylward J."/>
        </authorList>
    </citation>
    <scope>NUCLEOTIDE SEQUENCE [LARGE SCALE GENOMIC DNA]</scope>
    <source>
        <strain evidence="3">CMW44962</strain>
    </source>
</reference>
<dbReference type="Pfam" id="PF25422">
    <property type="entry name" value="DUF7892"/>
    <property type="match status" value="1"/>
</dbReference>
<feature type="domain" description="DUF7892" evidence="2">
    <location>
        <begin position="825"/>
        <end position="986"/>
    </location>
</feature>
<evidence type="ECO:0000259" key="2">
    <source>
        <dbReference type="Pfam" id="PF25422"/>
    </source>
</evidence>
<feature type="compositionally biased region" description="Polar residues" evidence="1">
    <location>
        <begin position="1240"/>
        <end position="1252"/>
    </location>
</feature>
<dbReference type="InterPro" id="IPR057214">
    <property type="entry name" value="DUF7892"/>
</dbReference>
<feature type="compositionally biased region" description="Acidic residues" evidence="1">
    <location>
        <begin position="56"/>
        <end position="69"/>
    </location>
</feature>
<proteinExistence type="predicted"/>
<dbReference type="Proteomes" id="UP001138500">
    <property type="component" value="Unassembled WGS sequence"/>
</dbReference>
<feature type="region of interest" description="Disordered" evidence="1">
    <location>
        <begin position="124"/>
        <end position="148"/>
    </location>
</feature>
<feature type="compositionally biased region" description="Low complexity" evidence="1">
    <location>
        <begin position="1347"/>
        <end position="1363"/>
    </location>
</feature>
<feature type="compositionally biased region" description="Basic and acidic residues" evidence="1">
    <location>
        <begin position="1197"/>
        <end position="1208"/>
    </location>
</feature>
<name>A0A9W7W1C5_9PEZI</name>
<keyword evidence="4" id="KW-1185">Reference proteome</keyword>
<sequence>MERDTQGDAHSPGSDFYNDASTNAPTADHPSASGVPAPTELTPDRSESLVHAEALSDVDDGDSSVDMDVSEPSRSPTPEPAYEGCALPGQPEQPGEAVDSAVHAGAKRKLSDAIDPLDALEQSLEDNSKKPRWLESPNSAPDARPSPAERCPVQLWQQVFLRLSPAVLSRCLCVSKTFNRYLTTTKADPTISKKDAKKIRILDSDTIWAEARKAYFPNMPRPLLQHTELQMLQLIGSKHCQFCGRVPLPVLASNPYNAGPGPDGLRVIWPFRIRACGPCFEQRTIKDVDFMVITSVNLLRLGLPHAFRTPDLHFVPDIQRHLPGGIPQHSGISKVYYQPDVDAIAAEFEDVKGYGNGAAEEWRKGLDTKGRERMADASRWEKWESQIGFGADLAQVLREYDLPSFPRHVEGTQSKAAGVSPPITNPPFMANGPHALPQPVHVFPKGFTPTFGTSTTTGHLTPRTLRNAHNIEEARAARKSEIERRCLELEPPLEPKVLPFMDSFNAAMQITTPMNDAQWEMLKPRLLSQREAAELMVHKRAEQLAALEAAIPATVHDDSFTKPAREVYDQKYEDAQEPLRQRLGEYAEDYITIHWSGGQNLDGNSAPLFAVGALQHVWDRYLEDKQADNLPVHGQIANLSLDQGSPAPEPFLSLDNMKWVFDNKIRGLVGPHYQHLFICANCEEERNPKWFAFESLIQHYGAKHTTAFSQGNIVVHWQTAQWPDKPPFHLKPEKWIKAARRMAEYRPYARARNTLQQRTVRDVPHMPAASSVLLSDNPLFSSGAQQSSASNGYFAGPPHGQPPMPWVPQRNSSYAAEPPQQTKHMSYDAQLYKLATDAREVWDTLASTADLLECIRMQTVLYHVTVRFQERFYQKPTLDLLTDALATNSSMRPLKNAHGLACKICVASQTDGSAEYQSYYARIRNVKLYHIASLVTHFKIAHQPQEVMSHLDWSRDMIELPETQLISDVIRTPGMDDEKLKLVAQAFPTAFSSPLPKIGTVTEQSADVRSDSGLANRLLSRLNKDKQKPSKKKRNQTNGVSGRDISEDAVIPPAEDEYDPRRPVYAQDQVVDPARFDTDLARKPSGTASLSAASAPSVGLTPEALAALNNLTAVKPQQQEPDGFDRSPSVGRAEPMPAKPAFAPDISAILATLTGKLPAQTATPPATVDNRSGSAPQFPPTQTPYAVPQTSPASYRPESRRSSGRQERGYYAAPEPSPRHDPVDLRAALVRNSIHFEQNQHARAQTQTSFYTAPSAPRSPPRYREVDEGSQPYYQQPYPPAHNPLAFSYVQMQPQHGQQAPVQYHYEPQPAYKPLYVDKYGRQVELIPIDSAPAPVQYVPHPHEQQQHQYGQPQQSAYAAQQPSLYQHGYGQPVYYEQTPQPRYG</sequence>
<feature type="compositionally biased region" description="Polar residues" evidence="1">
    <location>
        <begin position="809"/>
        <end position="820"/>
    </location>
</feature>
<feature type="region of interest" description="Disordered" evidence="1">
    <location>
        <begin position="1002"/>
        <end position="1063"/>
    </location>
</feature>
<feature type="compositionally biased region" description="Low complexity" evidence="1">
    <location>
        <begin position="782"/>
        <end position="792"/>
    </location>
</feature>
<dbReference type="EMBL" id="RIBY02001967">
    <property type="protein sequence ID" value="KAH9826703.1"/>
    <property type="molecule type" value="Genomic_DNA"/>
</dbReference>
<feature type="region of interest" description="Disordered" evidence="1">
    <location>
        <begin position="1"/>
        <end position="104"/>
    </location>
</feature>
<feature type="region of interest" description="Disordered" evidence="1">
    <location>
        <begin position="1113"/>
        <end position="1140"/>
    </location>
</feature>
<reference evidence="3 4" key="1">
    <citation type="journal article" date="2018" name="IMA Fungus">
        <title>IMA Genome-F 10: Nine draft genome sequences of Claviceps purpurea s.lat., including C. arundinis, C. humidiphila, and C. cf. spartinae, pseudomolecules for the pitch canker pathogen Fusarium circinatum, draft genome of Davidsoniella eucalypti, Grosmannia galeiformis, Quambalaria eucalypti, and Teratosphaeria destructans.</title>
        <authorList>
            <person name="Wingfield B.D."/>
            <person name="Liu M."/>
            <person name="Nguyen H.D."/>
            <person name="Lane F.A."/>
            <person name="Morgan S.W."/>
            <person name="De Vos L."/>
            <person name="Wilken P.M."/>
            <person name="Duong T.A."/>
            <person name="Aylward J."/>
            <person name="Coetzee M.P."/>
            <person name="Dadej K."/>
            <person name="De Beer Z.W."/>
            <person name="Findlay W."/>
            <person name="Havenga M."/>
            <person name="Kolarik M."/>
            <person name="Menzies J.G."/>
            <person name="Naidoo K."/>
            <person name="Pochopski O."/>
            <person name="Shoukouhi P."/>
            <person name="Santana Q.C."/>
            <person name="Seifert K.A."/>
            <person name="Soal N."/>
            <person name="Steenkamp E.T."/>
            <person name="Tatham C.T."/>
            <person name="van der Nest M.A."/>
            <person name="Wingfield M.J."/>
        </authorList>
    </citation>
    <scope>NUCLEOTIDE SEQUENCE [LARGE SCALE GENOMIC DNA]</scope>
    <source>
        <strain evidence="3">CMW44962</strain>
    </source>
</reference>
<comment type="caution">
    <text evidence="3">The sequence shown here is derived from an EMBL/GenBank/DDBJ whole genome shotgun (WGS) entry which is preliminary data.</text>
</comment>
<feature type="compositionally biased region" description="Polar residues" evidence="1">
    <location>
        <begin position="1160"/>
        <end position="1175"/>
    </location>
</feature>
<evidence type="ECO:0000313" key="3">
    <source>
        <dbReference type="EMBL" id="KAH9826703.1"/>
    </source>
</evidence>
<feature type="region of interest" description="Disordered" evidence="1">
    <location>
        <begin position="1160"/>
        <end position="1222"/>
    </location>
</feature>
<feature type="region of interest" description="Disordered" evidence="1">
    <location>
        <begin position="782"/>
        <end position="820"/>
    </location>
</feature>
<protein>
    <submittedName>
        <fullName evidence="3">F-box domain containing protein</fullName>
    </submittedName>
</protein>
<feature type="region of interest" description="Disordered" evidence="1">
    <location>
        <begin position="1334"/>
        <end position="1363"/>
    </location>
</feature>
<evidence type="ECO:0000256" key="1">
    <source>
        <dbReference type="SAM" id="MobiDB-lite"/>
    </source>
</evidence>
<gene>
    <name evidence="3" type="ORF">Tdes44962_MAKER03407</name>
</gene>
<accession>A0A9W7W1C5</accession>